<dbReference type="PANTHER" id="PTHR30158">
    <property type="entry name" value="ACRA/E-RELATED COMPONENT OF DRUG EFFLUX TRANSPORTER"/>
    <property type="match status" value="1"/>
</dbReference>
<evidence type="ECO:0000256" key="2">
    <source>
        <dbReference type="ARBA" id="ARBA00009477"/>
    </source>
</evidence>
<feature type="domain" description="Multidrug resistance protein MdtA-like alpha-helical hairpin" evidence="5">
    <location>
        <begin position="113"/>
        <end position="183"/>
    </location>
</feature>
<evidence type="ECO:0000313" key="9">
    <source>
        <dbReference type="EMBL" id="VTR94202.1"/>
    </source>
</evidence>
<keyword evidence="10" id="KW-1185">Reference proteome</keyword>
<dbReference type="RefSeq" id="WP_162668787.1">
    <property type="nucleotide sequence ID" value="NZ_LR593886.1"/>
</dbReference>
<dbReference type="GO" id="GO:0046677">
    <property type="term" value="P:response to antibiotic"/>
    <property type="evidence" value="ECO:0007669"/>
    <property type="project" value="TreeGrafter"/>
</dbReference>
<reference evidence="9 10" key="1">
    <citation type="submission" date="2019-05" db="EMBL/GenBank/DDBJ databases">
        <authorList>
            <consortium name="Science for Life Laboratories"/>
        </authorList>
    </citation>
    <scope>NUCLEOTIDE SEQUENCE [LARGE SCALE GENOMIC DNA]</scope>
    <source>
        <strain evidence="9">Soil9</strain>
    </source>
</reference>
<comment type="subcellular location">
    <subcellularLocation>
        <location evidence="1">Cell envelope</location>
    </subcellularLocation>
</comment>
<dbReference type="GO" id="GO:0005886">
    <property type="term" value="C:plasma membrane"/>
    <property type="evidence" value="ECO:0007669"/>
    <property type="project" value="TreeGrafter"/>
</dbReference>
<dbReference type="Pfam" id="PF25876">
    <property type="entry name" value="HH_MFP_RND"/>
    <property type="match status" value="1"/>
</dbReference>
<sequence length="413" mass="45023">MSKRALWGGSCLGALLIAFTAGCRQKPAQQAGPTQPVVPVSHPVQREVTEFVEYTGRTDAVQAVGIRARVTGYLVRSPFKEGDIVRGPSTIFGARLREGDLLFEIDPRPYKAQLEQAQSQVKLGEAQLKLAEANYARAKDTFDKGAGSKQDLDTAKATVDEANARIEAAKSSVKLYDLNLSFTQVRAPISGQVSRYYYTLGNLINQDSTLLTTVVSVDPMYAYFDLDERTLLRVRTAINQGKIQIPAQRTELPVAMGLEGEPGFPHQGTIDFVNNVVNPSTGTIAVRGIFPNPKPEKGSRLLSPGMFVRIRVPIGQPRPALLVVDRALGSDQGQKYAYVVNEEHKIEYRRVKAGALQDDGLRVIEEGLKPTDWVVVGALQQLKPKMEVDPEQTAMPVPGAPAQDPSAPAPPKQ</sequence>
<evidence type="ECO:0000256" key="3">
    <source>
        <dbReference type="SAM" id="Coils"/>
    </source>
</evidence>
<dbReference type="Gene3D" id="2.40.30.170">
    <property type="match status" value="1"/>
</dbReference>
<dbReference type="NCBIfam" id="TIGR01730">
    <property type="entry name" value="RND_mfp"/>
    <property type="match status" value="1"/>
</dbReference>
<evidence type="ECO:0000259" key="8">
    <source>
        <dbReference type="Pfam" id="PF25967"/>
    </source>
</evidence>
<feature type="coiled-coil region" evidence="3">
    <location>
        <begin position="114"/>
        <end position="172"/>
    </location>
</feature>
<dbReference type="InterPro" id="IPR058624">
    <property type="entry name" value="MdtA-like_HH"/>
</dbReference>
<dbReference type="Pfam" id="PF25967">
    <property type="entry name" value="RND-MFP_C"/>
    <property type="match status" value="1"/>
</dbReference>
<dbReference type="GO" id="GO:0015562">
    <property type="term" value="F:efflux transmembrane transporter activity"/>
    <property type="evidence" value="ECO:0007669"/>
    <property type="project" value="InterPro"/>
</dbReference>
<feature type="domain" description="Multidrug resistance protein MdtA-like beta-barrel" evidence="7">
    <location>
        <begin position="219"/>
        <end position="314"/>
    </location>
</feature>
<dbReference type="SUPFAM" id="SSF111369">
    <property type="entry name" value="HlyD-like secretion proteins"/>
    <property type="match status" value="1"/>
</dbReference>
<dbReference type="EMBL" id="LR593886">
    <property type="protein sequence ID" value="VTR94202.1"/>
    <property type="molecule type" value="Genomic_DNA"/>
</dbReference>
<feature type="domain" description="Multidrug resistance protein MdtA-like barrel-sandwich hybrid" evidence="6">
    <location>
        <begin position="63"/>
        <end position="212"/>
    </location>
</feature>
<evidence type="ECO:0000313" key="10">
    <source>
        <dbReference type="Proteomes" id="UP000464178"/>
    </source>
</evidence>
<proteinExistence type="inferred from homology"/>
<keyword evidence="3" id="KW-0175">Coiled coil</keyword>
<evidence type="ECO:0000256" key="1">
    <source>
        <dbReference type="ARBA" id="ARBA00004196"/>
    </source>
</evidence>
<dbReference type="PROSITE" id="PS51257">
    <property type="entry name" value="PROKAR_LIPOPROTEIN"/>
    <property type="match status" value="1"/>
</dbReference>
<feature type="region of interest" description="Disordered" evidence="4">
    <location>
        <begin position="385"/>
        <end position="413"/>
    </location>
</feature>
<dbReference type="Gene3D" id="2.40.420.20">
    <property type="match status" value="1"/>
</dbReference>
<dbReference type="GO" id="GO:0030313">
    <property type="term" value="C:cell envelope"/>
    <property type="evidence" value="ECO:0007669"/>
    <property type="project" value="UniProtKB-SubCell"/>
</dbReference>
<dbReference type="InterPro" id="IPR058626">
    <property type="entry name" value="MdtA-like_b-barrel"/>
</dbReference>
<dbReference type="Pfam" id="PF25917">
    <property type="entry name" value="BSH_RND"/>
    <property type="match status" value="1"/>
</dbReference>
<evidence type="ECO:0000259" key="5">
    <source>
        <dbReference type="Pfam" id="PF25876"/>
    </source>
</evidence>
<evidence type="ECO:0000259" key="6">
    <source>
        <dbReference type="Pfam" id="PF25917"/>
    </source>
</evidence>
<organism evidence="9 10">
    <name type="scientific">Gemmata massiliana</name>
    <dbReference type="NCBI Taxonomy" id="1210884"/>
    <lineage>
        <taxon>Bacteria</taxon>
        <taxon>Pseudomonadati</taxon>
        <taxon>Planctomycetota</taxon>
        <taxon>Planctomycetia</taxon>
        <taxon>Gemmatales</taxon>
        <taxon>Gemmataceae</taxon>
        <taxon>Gemmata</taxon>
    </lineage>
</organism>
<name>A0A6P2D424_9BACT</name>
<evidence type="ECO:0000256" key="4">
    <source>
        <dbReference type="SAM" id="MobiDB-lite"/>
    </source>
</evidence>
<dbReference type="KEGG" id="gms:SOIL9_35120"/>
<gene>
    <name evidence="9" type="ORF">SOIL9_35120</name>
</gene>
<dbReference type="InterPro" id="IPR006143">
    <property type="entry name" value="RND_pump_MFP"/>
</dbReference>
<protein>
    <submittedName>
        <fullName evidence="9">Uncharacterized protein</fullName>
    </submittedName>
</protein>
<dbReference type="AlphaFoldDB" id="A0A6P2D424"/>
<accession>A0A6P2D424</accession>
<feature type="domain" description="Multidrug resistance protein MdtA-like C-terminal permuted SH3" evidence="8">
    <location>
        <begin position="320"/>
        <end position="380"/>
    </location>
</feature>
<dbReference type="PANTHER" id="PTHR30158:SF10">
    <property type="entry name" value="CATION EFFLUX PUMP"/>
    <property type="match status" value="1"/>
</dbReference>
<dbReference type="InterPro" id="IPR058625">
    <property type="entry name" value="MdtA-like_BSH"/>
</dbReference>
<evidence type="ECO:0000259" key="7">
    <source>
        <dbReference type="Pfam" id="PF25944"/>
    </source>
</evidence>
<dbReference type="Proteomes" id="UP000464178">
    <property type="component" value="Chromosome"/>
</dbReference>
<dbReference type="Gene3D" id="1.10.287.470">
    <property type="entry name" value="Helix hairpin bin"/>
    <property type="match status" value="1"/>
</dbReference>
<comment type="similarity">
    <text evidence="2">Belongs to the membrane fusion protein (MFP) (TC 8.A.1) family.</text>
</comment>
<dbReference type="InterPro" id="IPR058627">
    <property type="entry name" value="MdtA-like_C"/>
</dbReference>
<dbReference type="Pfam" id="PF25944">
    <property type="entry name" value="Beta-barrel_RND"/>
    <property type="match status" value="1"/>
</dbReference>
<dbReference type="Gene3D" id="2.40.50.100">
    <property type="match status" value="1"/>
</dbReference>